<evidence type="ECO:0000313" key="1">
    <source>
        <dbReference type="EMBL" id="QHT03536.1"/>
    </source>
</evidence>
<sequence>MYSLQPIFILYVLLTGSKGITLQQFYSGDLTCAKVSTLELFTFGTCTASPCTNVNNMFGTTTSCPNSIRPPSGWAYAQVWATSTTCAGTPDNTIALPQNTCSGIWSGASILLNCSAPVGQLGSIQDCGATIASCGGCPSKPAFKDGSCIVGNPTTSFTIASYIFTCPPPATTTVTTTPVTTRPANGAILMITWLLLLAILV</sequence>
<organism evidence="1">
    <name type="scientific">viral metagenome</name>
    <dbReference type="NCBI Taxonomy" id="1070528"/>
    <lineage>
        <taxon>unclassified sequences</taxon>
        <taxon>metagenomes</taxon>
        <taxon>organismal metagenomes</taxon>
    </lineage>
</organism>
<proteinExistence type="predicted"/>
<protein>
    <submittedName>
        <fullName evidence="1">Uncharacterized protein</fullName>
    </submittedName>
</protein>
<accession>A0A6C0CFJ4</accession>
<dbReference type="AlphaFoldDB" id="A0A6C0CFJ4"/>
<dbReference type="EMBL" id="MN739412">
    <property type="protein sequence ID" value="QHT03536.1"/>
    <property type="molecule type" value="Genomic_DNA"/>
</dbReference>
<name>A0A6C0CFJ4_9ZZZZ</name>
<reference evidence="1" key="1">
    <citation type="journal article" date="2020" name="Nature">
        <title>Giant virus diversity and host interactions through global metagenomics.</title>
        <authorList>
            <person name="Schulz F."/>
            <person name="Roux S."/>
            <person name="Paez-Espino D."/>
            <person name="Jungbluth S."/>
            <person name="Walsh D.A."/>
            <person name="Denef V.J."/>
            <person name="McMahon K.D."/>
            <person name="Konstantinidis K.T."/>
            <person name="Eloe-Fadrosh E.A."/>
            <person name="Kyrpides N.C."/>
            <person name="Woyke T."/>
        </authorList>
    </citation>
    <scope>NUCLEOTIDE SEQUENCE</scope>
    <source>
        <strain evidence="1">GVMAG-M-3300021079-18</strain>
    </source>
</reference>